<proteinExistence type="predicted"/>
<dbReference type="Proteomes" id="UP000831532">
    <property type="component" value="Chromosome"/>
</dbReference>
<sequence length="163" mass="18872">MNLKIKDLKDLYKDARYMALQQDLFSQLQIESDGEPCTDLCKLDLQGMSAAELNLPQVKAILYDEYEKVKKYVLEKMNALSGQPTAQEYPENELPDDDDVAFEMESLEENGAPDNFLFGHLVEYAIIRLKPDRLIEYLKVNDIPFARKFEKELMAFFETSQDS</sequence>
<protein>
    <submittedName>
        <fullName evidence="1">Uncharacterized protein</fullName>
    </submittedName>
</protein>
<reference evidence="1 2" key="1">
    <citation type="submission" date="2020-10" db="EMBL/GenBank/DDBJ databases">
        <title>Genome analysis of Massilia species.</title>
        <authorList>
            <person name="Jung D.-H."/>
        </authorList>
    </citation>
    <scope>NUCLEOTIDE SEQUENCE [LARGE SCALE GENOMIC DNA]</scope>
    <source>
        <strain evidence="2">sipir</strain>
    </source>
</reference>
<evidence type="ECO:0000313" key="1">
    <source>
        <dbReference type="EMBL" id="UOD30121.1"/>
    </source>
</evidence>
<gene>
    <name evidence="1" type="ORF">INH39_33070</name>
</gene>
<organism evidence="1 2">
    <name type="scientific">Massilia violaceinigra</name>
    <dbReference type="NCBI Taxonomy" id="2045208"/>
    <lineage>
        <taxon>Bacteria</taxon>
        <taxon>Pseudomonadati</taxon>
        <taxon>Pseudomonadota</taxon>
        <taxon>Betaproteobacteria</taxon>
        <taxon>Burkholderiales</taxon>
        <taxon>Oxalobacteraceae</taxon>
        <taxon>Telluria group</taxon>
        <taxon>Massilia</taxon>
    </lineage>
</organism>
<dbReference type="RefSeq" id="WP_243491374.1">
    <property type="nucleotide sequence ID" value="NZ_CP063361.1"/>
</dbReference>
<evidence type="ECO:0000313" key="2">
    <source>
        <dbReference type="Proteomes" id="UP000831532"/>
    </source>
</evidence>
<accession>A0ABY4A5V1</accession>
<name>A0ABY4A5V1_9BURK</name>
<keyword evidence="2" id="KW-1185">Reference proteome</keyword>
<dbReference type="EMBL" id="CP063361">
    <property type="protein sequence ID" value="UOD30121.1"/>
    <property type="molecule type" value="Genomic_DNA"/>
</dbReference>